<keyword evidence="7 12" id="KW-0560">Oxidoreductase</keyword>
<dbReference type="PANTHER" id="PTHR43761:SF1">
    <property type="entry name" value="D-ISOMER SPECIFIC 2-HYDROXYACID DEHYDROGENASE CATALYTIC DOMAIN-CONTAINING PROTEIN-RELATED"/>
    <property type="match status" value="1"/>
</dbReference>
<dbReference type="NCBIfam" id="NF008759">
    <property type="entry name" value="PRK11790.1"/>
    <property type="match status" value="1"/>
</dbReference>
<dbReference type="PROSITE" id="PS51671">
    <property type="entry name" value="ACT"/>
    <property type="match status" value="1"/>
</dbReference>
<dbReference type="PROSITE" id="PS00670">
    <property type="entry name" value="D_2_HYDROXYACID_DH_2"/>
    <property type="match status" value="1"/>
</dbReference>
<dbReference type="Gene3D" id="3.40.50.720">
    <property type="entry name" value="NAD(P)-binding Rossmann-like Domain"/>
    <property type="match status" value="2"/>
</dbReference>
<accession>A0A0K2ZNR6</accession>
<dbReference type="UniPathway" id="UPA00135">
    <property type="reaction ID" value="UER00196"/>
</dbReference>
<evidence type="ECO:0000313" key="15">
    <source>
        <dbReference type="Proteomes" id="UP000045978"/>
    </source>
</evidence>
<dbReference type="InterPro" id="IPR054480">
    <property type="entry name" value="AHAS_small-like_ACT"/>
</dbReference>
<dbReference type="GO" id="GO:0004617">
    <property type="term" value="F:phosphoglycerate dehydrogenase activity"/>
    <property type="evidence" value="ECO:0007669"/>
    <property type="project" value="UniProtKB-EC"/>
</dbReference>
<sequence length="413" mass="43831">MSPKKTSFPKQDIRVLLLEGISQTAIDVFRAAGYSQIELHAKSLPEDELKARIAEAHIVGIRSRTQLSTEVLAQAKRLIAVGCFCIGTNQVDLDAAELAGIPVFNAPYSNTRSVAELVIAEAILLLRGIPQKNAECHRGGWSKSATGSHETRGKVLGIVGYGHIGTQVGVLAESLGMQVIFHDIEAKLSLGNARAATDLDELLARSDVVTLHVPETPATRDMIGAAQIAQMKPGAHLINASRGTVIDIAALDAALSSGHIGGAAVDVFPVEPKGNGDAFESPLAAHDNVILTPHVGGSTLEAQDNIGVEVAAKLVRYSDNGSTVSAVNFPEVTLPEHAESLRLLHIHRNVPGVLSQVNELFSRHNVNIDGQFLRTDPKVGYVVIDVAASEQLAAVLKDELGQIAGTVRTRVLY</sequence>
<dbReference type="InterPro" id="IPR002912">
    <property type="entry name" value="ACT_dom"/>
</dbReference>
<protein>
    <recommendedName>
        <fullName evidence="6">D-3-phosphoglycerate dehydrogenase</fullName>
        <ecNumber evidence="4">1.1.1.399</ecNumber>
        <ecNumber evidence="5">1.1.1.95</ecNumber>
    </recommendedName>
    <alternativeName>
        <fullName evidence="9">2-oxoglutarate reductase</fullName>
    </alternativeName>
</protein>
<evidence type="ECO:0000256" key="10">
    <source>
        <dbReference type="ARBA" id="ARBA00048126"/>
    </source>
</evidence>
<dbReference type="Pfam" id="PF00389">
    <property type="entry name" value="2-Hacid_dh"/>
    <property type="match status" value="1"/>
</dbReference>
<evidence type="ECO:0000259" key="13">
    <source>
        <dbReference type="PROSITE" id="PS51671"/>
    </source>
</evidence>
<dbReference type="InterPro" id="IPR045865">
    <property type="entry name" value="ACT-like_dom_sf"/>
</dbReference>
<proteinExistence type="inferred from homology"/>
<evidence type="ECO:0000256" key="8">
    <source>
        <dbReference type="ARBA" id="ARBA00023027"/>
    </source>
</evidence>
<gene>
    <name evidence="14" type="primary">serA</name>
    <name evidence="14" type="ORF">XTPLMG730_1521</name>
</gene>
<evidence type="ECO:0000256" key="1">
    <source>
        <dbReference type="ARBA" id="ARBA00003800"/>
    </source>
</evidence>
<comment type="similarity">
    <text evidence="3 12">Belongs to the D-isomer specific 2-hydroxyacid dehydrogenase family.</text>
</comment>
<dbReference type="GO" id="GO:0047545">
    <property type="term" value="F:(S)-2-hydroxyglutarate dehydrogenase activity"/>
    <property type="evidence" value="ECO:0007669"/>
    <property type="project" value="UniProtKB-ARBA"/>
</dbReference>
<feature type="domain" description="ACT" evidence="13">
    <location>
        <begin position="342"/>
        <end position="413"/>
    </location>
</feature>
<dbReference type="SUPFAM" id="SSF55021">
    <property type="entry name" value="ACT-like"/>
    <property type="match status" value="1"/>
</dbReference>
<comment type="function">
    <text evidence="1">Catalyzes the reversible oxidation of 3-phospho-D-glycerate to 3-phosphonooxypyruvate, the first step of the phosphorylated L-serine biosynthesis pathway. Also catalyzes the reversible oxidation of 2-hydroxyglutarate to 2-oxoglutarate.</text>
</comment>
<dbReference type="GO" id="GO:0006564">
    <property type="term" value="P:L-serine biosynthetic process"/>
    <property type="evidence" value="ECO:0007669"/>
    <property type="project" value="UniProtKB-ARBA"/>
</dbReference>
<dbReference type="SUPFAM" id="SSF51735">
    <property type="entry name" value="NAD(P)-binding Rossmann-fold domains"/>
    <property type="match status" value="1"/>
</dbReference>
<dbReference type="Proteomes" id="UP000045978">
    <property type="component" value="Unassembled WGS sequence"/>
</dbReference>
<dbReference type="EMBL" id="CXOJ01000025">
    <property type="protein sequence ID" value="CTP86602.1"/>
    <property type="molecule type" value="Genomic_DNA"/>
</dbReference>
<dbReference type="InterPro" id="IPR029753">
    <property type="entry name" value="D-isomer_DH_CS"/>
</dbReference>
<dbReference type="InterPro" id="IPR036291">
    <property type="entry name" value="NAD(P)-bd_dom_sf"/>
</dbReference>
<dbReference type="Gene3D" id="3.30.70.260">
    <property type="match status" value="1"/>
</dbReference>
<dbReference type="InterPro" id="IPR006140">
    <property type="entry name" value="D-isomer_DH_NAD-bd"/>
</dbReference>
<evidence type="ECO:0000256" key="11">
    <source>
        <dbReference type="ARBA" id="ARBA00048731"/>
    </source>
</evidence>
<dbReference type="GO" id="GO:0051287">
    <property type="term" value="F:NAD binding"/>
    <property type="evidence" value="ECO:0007669"/>
    <property type="project" value="InterPro"/>
</dbReference>
<evidence type="ECO:0000256" key="12">
    <source>
        <dbReference type="RuleBase" id="RU003719"/>
    </source>
</evidence>
<dbReference type="EC" id="1.1.1.399" evidence="4"/>
<evidence type="ECO:0000256" key="4">
    <source>
        <dbReference type="ARBA" id="ARBA00013001"/>
    </source>
</evidence>
<evidence type="ECO:0000256" key="6">
    <source>
        <dbReference type="ARBA" id="ARBA00021582"/>
    </source>
</evidence>
<dbReference type="InterPro" id="IPR050418">
    <property type="entry name" value="D-iso_2-hydroxyacid_DH_PdxB"/>
</dbReference>
<comment type="pathway">
    <text evidence="2">Amino-acid biosynthesis; L-serine biosynthesis; L-serine from 3-phospho-D-glycerate: step 1/3.</text>
</comment>
<dbReference type="CDD" id="cd12176">
    <property type="entry name" value="PGDH_3"/>
    <property type="match status" value="1"/>
</dbReference>
<evidence type="ECO:0000256" key="7">
    <source>
        <dbReference type="ARBA" id="ARBA00023002"/>
    </source>
</evidence>
<dbReference type="InterPro" id="IPR006139">
    <property type="entry name" value="D-isomer_2_OHA_DH_cat_dom"/>
</dbReference>
<reference evidence="14 15" key="1">
    <citation type="submission" date="2015-07" db="EMBL/GenBank/DDBJ databases">
        <authorList>
            <person name="Noorani M."/>
        </authorList>
    </citation>
    <scope>NUCLEOTIDE SEQUENCE [LARGE SCALE GENOMIC DNA]</scope>
    <source>
        <strain evidence="14">LMG730</strain>
    </source>
</reference>
<evidence type="ECO:0000256" key="5">
    <source>
        <dbReference type="ARBA" id="ARBA00013143"/>
    </source>
</evidence>
<organism evidence="14 15">
    <name type="scientific">Xanthomonas graminis pv. phlei</name>
    <dbReference type="NCBI Taxonomy" id="487906"/>
    <lineage>
        <taxon>Bacteria</taxon>
        <taxon>Pseudomonadati</taxon>
        <taxon>Pseudomonadota</taxon>
        <taxon>Gammaproteobacteria</taxon>
        <taxon>Lysobacterales</taxon>
        <taxon>Lysobacteraceae</taxon>
        <taxon>Xanthomonas</taxon>
        <taxon>Xanthomonas translucens group</taxon>
        <taxon>Xanthomonas graminis</taxon>
    </lineage>
</organism>
<name>A0A0K2ZNR6_9XANT</name>
<dbReference type="AlphaFoldDB" id="A0A0K2ZNR6"/>
<dbReference type="Pfam" id="PF02826">
    <property type="entry name" value="2-Hacid_dh_C"/>
    <property type="match status" value="1"/>
</dbReference>
<dbReference type="SUPFAM" id="SSF52283">
    <property type="entry name" value="Formate/glycerate dehydrogenase catalytic domain-like"/>
    <property type="match status" value="1"/>
</dbReference>
<dbReference type="CDD" id="cd04901">
    <property type="entry name" value="ACT_3PGDH"/>
    <property type="match status" value="1"/>
</dbReference>
<keyword evidence="8" id="KW-0520">NAD</keyword>
<dbReference type="RefSeq" id="WP_053837857.1">
    <property type="nucleotide sequence ID" value="NZ_CP076251.1"/>
</dbReference>
<dbReference type="PANTHER" id="PTHR43761">
    <property type="entry name" value="D-ISOMER SPECIFIC 2-HYDROXYACID DEHYDROGENASE FAMILY PROTEIN (AFU_ORTHOLOGUE AFUA_1G13630)"/>
    <property type="match status" value="1"/>
</dbReference>
<evidence type="ECO:0000256" key="3">
    <source>
        <dbReference type="ARBA" id="ARBA00005854"/>
    </source>
</evidence>
<evidence type="ECO:0000313" key="14">
    <source>
        <dbReference type="EMBL" id="CTP86602.1"/>
    </source>
</evidence>
<evidence type="ECO:0000256" key="9">
    <source>
        <dbReference type="ARBA" id="ARBA00030455"/>
    </source>
</evidence>
<dbReference type="InterPro" id="IPR029752">
    <property type="entry name" value="D-isomer_DH_CS1"/>
</dbReference>
<dbReference type="Pfam" id="PF22629">
    <property type="entry name" value="ACT_AHAS_ss"/>
    <property type="match status" value="1"/>
</dbReference>
<evidence type="ECO:0000256" key="2">
    <source>
        <dbReference type="ARBA" id="ARBA00005216"/>
    </source>
</evidence>
<comment type="catalytic activity">
    <reaction evidence="11">
        <text>(2R)-3-phosphoglycerate + NAD(+) = 3-phosphooxypyruvate + NADH + H(+)</text>
        <dbReference type="Rhea" id="RHEA:12641"/>
        <dbReference type="ChEBI" id="CHEBI:15378"/>
        <dbReference type="ChEBI" id="CHEBI:18110"/>
        <dbReference type="ChEBI" id="CHEBI:57540"/>
        <dbReference type="ChEBI" id="CHEBI:57945"/>
        <dbReference type="ChEBI" id="CHEBI:58272"/>
        <dbReference type="EC" id="1.1.1.95"/>
    </reaction>
</comment>
<dbReference type="PROSITE" id="PS00065">
    <property type="entry name" value="D_2_HYDROXYACID_DH_1"/>
    <property type="match status" value="1"/>
</dbReference>
<dbReference type="FunFam" id="3.40.50.720:FF:000041">
    <property type="entry name" value="D-3-phosphoglycerate dehydrogenase"/>
    <property type="match status" value="1"/>
</dbReference>
<dbReference type="EC" id="1.1.1.95" evidence="5"/>
<comment type="catalytic activity">
    <reaction evidence="10">
        <text>(R)-2-hydroxyglutarate + NAD(+) = 2-oxoglutarate + NADH + H(+)</text>
        <dbReference type="Rhea" id="RHEA:49612"/>
        <dbReference type="ChEBI" id="CHEBI:15378"/>
        <dbReference type="ChEBI" id="CHEBI:15801"/>
        <dbReference type="ChEBI" id="CHEBI:16810"/>
        <dbReference type="ChEBI" id="CHEBI:57540"/>
        <dbReference type="ChEBI" id="CHEBI:57945"/>
        <dbReference type="EC" id="1.1.1.399"/>
    </reaction>
</comment>